<dbReference type="RefSeq" id="WP_204500778.1">
    <property type="nucleotide sequence ID" value="NZ_JAFBDR010000017.1"/>
</dbReference>
<keyword evidence="1" id="KW-0812">Transmembrane</keyword>
<dbReference type="InterPro" id="IPR041916">
    <property type="entry name" value="Anti_sigma_zinc_sf"/>
</dbReference>
<dbReference type="Proteomes" id="UP001296943">
    <property type="component" value="Unassembled WGS sequence"/>
</dbReference>
<protein>
    <submittedName>
        <fullName evidence="2">Anti-sigma factor RsiW</fullName>
    </submittedName>
</protein>
<organism evidence="2 3">
    <name type="scientific">Aquibacillus albus</name>
    <dbReference type="NCBI Taxonomy" id="1168171"/>
    <lineage>
        <taxon>Bacteria</taxon>
        <taxon>Bacillati</taxon>
        <taxon>Bacillota</taxon>
        <taxon>Bacilli</taxon>
        <taxon>Bacillales</taxon>
        <taxon>Bacillaceae</taxon>
        <taxon>Aquibacillus</taxon>
    </lineage>
</organism>
<keyword evidence="1" id="KW-0472">Membrane</keyword>
<feature type="transmembrane region" description="Helical" evidence="1">
    <location>
        <begin position="86"/>
        <end position="104"/>
    </location>
</feature>
<proteinExistence type="predicted"/>
<comment type="caution">
    <text evidence="2">The sequence shown here is derived from an EMBL/GenBank/DDBJ whole genome shotgun (WGS) entry which is preliminary data.</text>
</comment>
<evidence type="ECO:0000313" key="3">
    <source>
        <dbReference type="Proteomes" id="UP001296943"/>
    </source>
</evidence>
<accession>A0ABS2N2P7</accession>
<dbReference type="EMBL" id="JAFBDR010000017">
    <property type="protein sequence ID" value="MBM7572405.1"/>
    <property type="molecule type" value="Genomic_DNA"/>
</dbReference>
<gene>
    <name evidence="2" type="ORF">JOC48_002909</name>
</gene>
<keyword evidence="3" id="KW-1185">Reference proteome</keyword>
<evidence type="ECO:0000313" key="2">
    <source>
        <dbReference type="EMBL" id="MBM7572405.1"/>
    </source>
</evidence>
<keyword evidence="1" id="KW-1133">Transmembrane helix</keyword>
<evidence type="ECO:0000256" key="1">
    <source>
        <dbReference type="SAM" id="Phobius"/>
    </source>
</evidence>
<dbReference type="Gene3D" id="1.10.10.1320">
    <property type="entry name" value="Anti-sigma factor, zinc-finger domain"/>
    <property type="match status" value="1"/>
</dbReference>
<sequence>MSLKPNNHCTDEQIIDYVLGHLEQESKLEVQGHLRVCNECQKKLDEWDYLMNDSEKVQPSSFVKQRLDKEITMFPKPSKSPNTKKVFALISNIAVLFLCMSLYWNMRTQDLTYEVAQNDDVKPDIVVRQPETSRLDIVPLTNFNDMEGNVWINDATNEVLVEVNGLTQLSANDYQLWVIHSNNQFNTEVLELQDGSVRVYYKSPNVAQLKVIKASIEPVGGSRVPIGPETFYVNVNQD</sequence>
<name>A0ABS2N2P7_9BACI</name>
<reference evidence="2 3" key="1">
    <citation type="submission" date="2021-01" db="EMBL/GenBank/DDBJ databases">
        <title>Genomic Encyclopedia of Type Strains, Phase IV (KMG-IV): sequencing the most valuable type-strain genomes for metagenomic binning, comparative biology and taxonomic classification.</title>
        <authorList>
            <person name="Goeker M."/>
        </authorList>
    </citation>
    <scope>NUCLEOTIDE SEQUENCE [LARGE SCALE GENOMIC DNA]</scope>
    <source>
        <strain evidence="2 3">DSM 23711</strain>
    </source>
</reference>